<keyword evidence="3" id="KW-1185">Reference proteome</keyword>
<reference evidence="2 3" key="1">
    <citation type="submission" date="2024-09" db="EMBL/GenBank/DDBJ databases">
        <authorList>
            <person name="Sun Q."/>
            <person name="Mori K."/>
        </authorList>
    </citation>
    <scope>NUCLEOTIDE SEQUENCE [LARGE SCALE GENOMIC DNA]</scope>
    <source>
        <strain evidence="2 3">JCM 3028</strain>
    </source>
</reference>
<dbReference type="PANTHER" id="PTHR37017:SF11">
    <property type="entry name" value="ESTERASE_LIPASE_THIOESTERASE DOMAIN-CONTAINING PROTEIN"/>
    <property type="match status" value="1"/>
</dbReference>
<dbReference type="Proteomes" id="UP001589610">
    <property type="component" value="Unassembled WGS sequence"/>
</dbReference>
<name>A0ABV5TQ54_9ACTN</name>
<accession>A0ABV5TQ54</accession>
<dbReference type="InterPro" id="IPR052897">
    <property type="entry name" value="Sec-Metab_Biosynth_Hydrolase"/>
</dbReference>
<dbReference type="Gene3D" id="3.40.50.1820">
    <property type="entry name" value="alpha/beta hydrolase"/>
    <property type="match status" value="1"/>
</dbReference>
<dbReference type="InterPro" id="IPR029058">
    <property type="entry name" value="AB_hydrolase_fold"/>
</dbReference>
<protein>
    <submittedName>
        <fullName evidence="2">Alpha/beta fold hydrolase</fullName>
    </submittedName>
</protein>
<keyword evidence="2" id="KW-0378">Hydrolase</keyword>
<dbReference type="InterPro" id="IPR000073">
    <property type="entry name" value="AB_hydrolase_1"/>
</dbReference>
<dbReference type="PANTHER" id="PTHR37017">
    <property type="entry name" value="AB HYDROLASE-1 DOMAIN-CONTAINING PROTEIN-RELATED"/>
    <property type="match status" value="1"/>
</dbReference>
<comment type="caution">
    <text evidence="2">The sequence shown here is derived from an EMBL/GenBank/DDBJ whole genome shotgun (WGS) entry which is preliminary data.</text>
</comment>
<proteinExistence type="predicted"/>
<evidence type="ECO:0000313" key="3">
    <source>
        <dbReference type="Proteomes" id="UP001589610"/>
    </source>
</evidence>
<gene>
    <name evidence="2" type="ORF">ACFFRH_32510</name>
</gene>
<dbReference type="EMBL" id="JBHMBS010000021">
    <property type="protein sequence ID" value="MFB9680230.1"/>
    <property type="molecule type" value="Genomic_DNA"/>
</dbReference>
<dbReference type="SUPFAM" id="SSF53474">
    <property type="entry name" value="alpha/beta-Hydrolases"/>
    <property type="match status" value="1"/>
</dbReference>
<evidence type="ECO:0000313" key="2">
    <source>
        <dbReference type="EMBL" id="MFB9680230.1"/>
    </source>
</evidence>
<evidence type="ECO:0000259" key="1">
    <source>
        <dbReference type="Pfam" id="PF12697"/>
    </source>
</evidence>
<dbReference type="GO" id="GO:0016787">
    <property type="term" value="F:hydrolase activity"/>
    <property type="evidence" value="ECO:0007669"/>
    <property type="project" value="UniProtKB-KW"/>
</dbReference>
<dbReference type="RefSeq" id="WP_386161219.1">
    <property type="nucleotide sequence ID" value="NZ_JBHMBS010000021.1"/>
</dbReference>
<dbReference type="Pfam" id="PF12697">
    <property type="entry name" value="Abhydrolase_6"/>
    <property type="match status" value="1"/>
</dbReference>
<organism evidence="2 3">
    <name type="scientific">Streptosporangium vulgare</name>
    <dbReference type="NCBI Taxonomy" id="46190"/>
    <lineage>
        <taxon>Bacteria</taxon>
        <taxon>Bacillati</taxon>
        <taxon>Actinomycetota</taxon>
        <taxon>Actinomycetes</taxon>
        <taxon>Streptosporangiales</taxon>
        <taxon>Streptosporangiaceae</taxon>
        <taxon>Streptosporangium</taxon>
    </lineage>
</organism>
<feature type="domain" description="AB hydrolase-1" evidence="1">
    <location>
        <begin position="63"/>
        <end position="284"/>
    </location>
</feature>
<sequence length="295" mass="29862">MSAHVSPQTSPFSRPGIRTPLPVTPAVLAVLAVLVMLAALVPAIPSSAAASGAASRYTAKPTVVLVHGAFADASSWNTVVARLQGAGYPVIAPANPLRDLAGDSAYLSSIVSSIDGPVILVGHSYGGAVISNAATGHPNVKALVFVAAFAPEEAESALDLTGRFPGSRLPTSLVTREYPLPGGDTGTDAYIAPAAFRAAFAADLPARDTALMAATQRPAALAALGSPSGAPAWKTVPSWYLVAGADQAIPPAAQRFMARRAGARTSEVGEASHVIMISRPDATTAVITAAARATR</sequence>